<dbReference type="Proteomes" id="UP000006833">
    <property type="component" value="Chromosome"/>
</dbReference>
<evidence type="ECO:0000256" key="1">
    <source>
        <dbReference type="SAM" id="Phobius"/>
    </source>
</evidence>
<dbReference type="Pfam" id="PF00892">
    <property type="entry name" value="EamA"/>
    <property type="match status" value="2"/>
</dbReference>
<feature type="transmembrane region" description="Helical" evidence="1">
    <location>
        <begin position="178"/>
        <end position="197"/>
    </location>
</feature>
<feature type="transmembrane region" description="Helical" evidence="1">
    <location>
        <begin position="212"/>
        <end position="234"/>
    </location>
</feature>
<proteinExistence type="predicted"/>
<dbReference type="eggNOG" id="COG0697">
    <property type="taxonomic scope" value="Bacteria"/>
</dbReference>
<dbReference type="STRING" id="398580.Dshi_2148"/>
<feature type="transmembrane region" description="Helical" evidence="1">
    <location>
        <begin position="124"/>
        <end position="143"/>
    </location>
</feature>
<feature type="transmembrane region" description="Helical" evidence="1">
    <location>
        <begin position="267"/>
        <end position="285"/>
    </location>
</feature>
<dbReference type="KEGG" id="dsh:Dshi_2148"/>
<dbReference type="InterPro" id="IPR037185">
    <property type="entry name" value="EmrE-like"/>
</dbReference>
<sequence length="296" mass="31795">MPRDRPLLGIGLMLLFCALAPLGDGIAKVLGDVVPLVVLLFVRFASQAILLTPLTLRRGPQLSGRQWRLMAVRTGLHMLGIGMMFTALRYLPLADAIAIAFVMPFFMLVLAKYVLGEEVGPRRIWACVVGFAGTLLIVQPSFAQVGAPALLPLGVAVCFALFMLTTRQLARDVDPVRLQALSGWMASAVLLLGWLISAEALGARQFWPDGPVLLLLALLGAIGTAAHLAMTWALRLAPSATLAPMQYLEIPFATAIGWMIFQDLPNGLAALGIAVTVSAGLYILWREHRPASELGP</sequence>
<dbReference type="HOGENOM" id="CLU_032828_2_2_5"/>
<keyword evidence="1" id="KW-0812">Transmembrane</keyword>
<keyword evidence="1" id="KW-0472">Membrane</keyword>
<accession>A8LQL7</accession>
<dbReference type="AlphaFoldDB" id="A8LQL7"/>
<evidence type="ECO:0000313" key="4">
    <source>
        <dbReference type="Proteomes" id="UP000006833"/>
    </source>
</evidence>
<feature type="transmembrane region" description="Helical" evidence="1">
    <location>
        <begin position="149"/>
        <end position="166"/>
    </location>
</feature>
<dbReference type="RefSeq" id="WP_012178816.1">
    <property type="nucleotide sequence ID" value="NC_009952.1"/>
</dbReference>
<dbReference type="SUPFAM" id="SSF103481">
    <property type="entry name" value="Multidrug resistance efflux transporter EmrE"/>
    <property type="match status" value="2"/>
</dbReference>
<feature type="transmembrane region" description="Helical" evidence="1">
    <location>
        <begin position="68"/>
        <end position="90"/>
    </location>
</feature>
<dbReference type="GO" id="GO:0016020">
    <property type="term" value="C:membrane"/>
    <property type="evidence" value="ECO:0007669"/>
    <property type="project" value="InterPro"/>
</dbReference>
<name>A8LQL7_DINSH</name>
<protein>
    <submittedName>
        <fullName evidence="3">Putative S-adenosylmethionine uptake transporter</fullName>
    </submittedName>
</protein>
<feature type="domain" description="EamA" evidence="2">
    <location>
        <begin position="8"/>
        <end position="138"/>
    </location>
</feature>
<dbReference type="InterPro" id="IPR000620">
    <property type="entry name" value="EamA_dom"/>
</dbReference>
<feature type="domain" description="EamA" evidence="2">
    <location>
        <begin position="150"/>
        <end position="280"/>
    </location>
</feature>
<feature type="transmembrane region" description="Helical" evidence="1">
    <location>
        <begin position="35"/>
        <end position="56"/>
    </location>
</feature>
<dbReference type="PANTHER" id="PTHR22911">
    <property type="entry name" value="ACYL-MALONYL CONDENSING ENZYME-RELATED"/>
    <property type="match status" value="1"/>
</dbReference>
<keyword evidence="1" id="KW-1133">Transmembrane helix</keyword>
<evidence type="ECO:0000259" key="2">
    <source>
        <dbReference type="Pfam" id="PF00892"/>
    </source>
</evidence>
<gene>
    <name evidence="3" type="ordered locus">Dshi_2148</name>
</gene>
<dbReference type="EMBL" id="CP000830">
    <property type="protein sequence ID" value="ABV93884.1"/>
    <property type="molecule type" value="Genomic_DNA"/>
</dbReference>
<feature type="transmembrane region" description="Helical" evidence="1">
    <location>
        <begin position="241"/>
        <end position="261"/>
    </location>
</feature>
<dbReference type="OrthoDB" id="9815809at2"/>
<organism evidence="3 4">
    <name type="scientific">Dinoroseobacter shibae (strain DSM 16493 / NCIMB 14021 / DFL 12)</name>
    <dbReference type="NCBI Taxonomy" id="398580"/>
    <lineage>
        <taxon>Bacteria</taxon>
        <taxon>Pseudomonadati</taxon>
        <taxon>Pseudomonadota</taxon>
        <taxon>Alphaproteobacteria</taxon>
        <taxon>Rhodobacterales</taxon>
        <taxon>Roseobacteraceae</taxon>
        <taxon>Dinoroseobacter</taxon>
    </lineage>
</organism>
<reference evidence="4" key="1">
    <citation type="journal article" date="2010" name="ISME J.">
        <title>The complete genome sequence of the algal symbiont Dinoroseobacter shibae: a hitchhiker's guide to life in the sea.</title>
        <authorList>
            <person name="Wagner-Dobler I."/>
            <person name="Ballhausen B."/>
            <person name="Berger M."/>
            <person name="Brinkhoff T."/>
            <person name="Buchholz I."/>
            <person name="Bunk B."/>
            <person name="Cypionka H."/>
            <person name="Daniel R."/>
            <person name="Drepper T."/>
            <person name="Gerdts G."/>
            <person name="Hahnke S."/>
            <person name="Han C."/>
            <person name="Jahn D."/>
            <person name="Kalhoefer D."/>
            <person name="Kiss H."/>
            <person name="Klenk H.P."/>
            <person name="Kyrpides N."/>
            <person name="Liebl W."/>
            <person name="Liesegang H."/>
            <person name="Meincke L."/>
            <person name="Pati A."/>
            <person name="Petersen J."/>
            <person name="Piekarski T."/>
            <person name="Pommerenke C."/>
            <person name="Pradella S."/>
            <person name="Pukall R."/>
            <person name="Rabus R."/>
            <person name="Stackebrandt E."/>
            <person name="Thole S."/>
            <person name="Thompson L."/>
            <person name="Tielen P."/>
            <person name="Tomasch J."/>
            <person name="von Jan M."/>
            <person name="Wanphrut N."/>
            <person name="Wichels A."/>
            <person name="Zech H."/>
            <person name="Simon M."/>
        </authorList>
    </citation>
    <scope>NUCLEOTIDE SEQUENCE [LARGE SCALE GENOMIC DNA]</scope>
    <source>
        <strain evidence="4">DSM 16493 / NCIMB 14021 / DFL 12</strain>
    </source>
</reference>
<keyword evidence="4" id="KW-1185">Reference proteome</keyword>
<dbReference type="PANTHER" id="PTHR22911:SF135">
    <property type="entry name" value="BLR4310 PROTEIN"/>
    <property type="match status" value="1"/>
</dbReference>
<feature type="transmembrane region" description="Helical" evidence="1">
    <location>
        <begin position="96"/>
        <end position="115"/>
    </location>
</feature>
<evidence type="ECO:0000313" key="3">
    <source>
        <dbReference type="EMBL" id="ABV93884.1"/>
    </source>
</evidence>